<dbReference type="GO" id="GO:0004527">
    <property type="term" value="F:exonuclease activity"/>
    <property type="evidence" value="ECO:0007669"/>
    <property type="project" value="UniProtKB-KW"/>
</dbReference>
<dbReference type="EMBL" id="LRIE01000040">
    <property type="protein sequence ID" value="KZM36825.1"/>
    <property type="molecule type" value="Genomic_DNA"/>
</dbReference>
<keyword evidence="2" id="KW-0378">Hydrolase</keyword>
<dbReference type="STRING" id="43678.OJAG_04620"/>
<dbReference type="InterPro" id="IPR005135">
    <property type="entry name" value="Endo/exonuclease/phosphatase"/>
</dbReference>
<evidence type="ECO:0000313" key="3">
    <source>
        <dbReference type="Proteomes" id="UP000076447"/>
    </source>
</evidence>
<dbReference type="RefSeq" id="WP_068706958.1">
    <property type="nucleotide sequence ID" value="NZ_LRIE01000040.1"/>
</dbReference>
<dbReference type="PANTHER" id="PTHR14859:SF15">
    <property type="entry name" value="ENDONUCLEASE_EXONUCLEASE_PHOSPHATASE DOMAIN-CONTAINING PROTEIN"/>
    <property type="match status" value="1"/>
</dbReference>
<reference evidence="2 3" key="1">
    <citation type="submission" date="2016-01" db="EMBL/GenBank/DDBJ databases">
        <title>Genome sequence of Oerskovia enterophila VJag, an agar and cellulose degrading bacterium.</title>
        <authorList>
            <person name="Poehlein A."/>
            <person name="Jag V."/>
            <person name="Bengelsdorf F."/>
            <person name="Duerre P."/>
            <person name="Daniel R."/>
        </authorList>
    </citation>
    <scope>NUCLEOTIDE SEQUENCE [LARGE SCALE GENOMIC DNA]</scope>
    <source>
        <strain evidence="2 3">VJag</strain>
    </source>
</reference>
<keyword evidence="2" id="KW-0540">Nuclease</keyword>
<dbReference type="Pfam" id="PF03372">
    <property type="entry name" value="Exo_endo_phos"/>
    <property type="match status" value="1"/>
</dbReference>
<organism evidence="2 3">
    <name type="scientific">Oerskovia enterophila</name>
    <dbReference type="NCBI Taxonomy" id="43678"/>
    <lineage>
        <taxon>Bacteria</taxon>
        <taxon>Bacillati</taxon>
        <taxon>Actinomycetota</taxon>
        <taxon>Actinomycetes</taxon>
        <taxon>Micrococcales</taxon>
        <taxon>Cellulomonadaceae</taxon>
        <taxon>Oerskovia</taxon>
    </lineage>
</organism>
<dbReference type="InterPro" id="IPR036691">
    <property type="entry name" value="Endo/exonu/phosph_ase_sf"/>
</dbReference>
<keyword evidence="2" id="KW-0269">Exonuclease</keyword>
<dbReference type="OrthoDB" id="155529at2"/>
<dbReference type="GO" id="GO:0004519">
    <property type="term" value="F:endonuclease activity"/>
    <property type="evidence" value="ECO:0007669"/>
    <property type="project" value="UniProtKB-KW"/>
</dbReference>
<protein>
    <submittedName>
        <fullName evidence="2">Endonuclease/exonuclease/phosphatase family protein</fullName>
    </submittedName>
</protein>
<sequence length="248" mass="27121">MRLATFNILHGRSTVDDLVDVDRFARAVADLGADVLALQEVDRNQRRSGHVDLAEVAAEAMGAVDHRFAATIDRRGAGGRAQYGVALLSRFPVHEWRVLPLPRRPWWRPLPRGNDVRRPRWRLDEPRTALAAVVVTPRGPLTVVATHLSFLDGWGEHQLDHLAAGLADAPRPLVVLGDMNLRSEIPAAVTGWSPLVVARSYPVAHPTLQIDHVLADGSVRPTSPGRSVDTGLSDHRALVVDVEIEPLG</sequence>
<gene>
    <name evidence="2" type="ORF">OJAG_04620</name>
</gene>
<feature type="domain" description="Endonuclease/exonuclease/phosphatase" evidence="1">
    <location>
        <begin position="4"/>
        <end position="235"/>
    </location>
</feature>
<name>A0A163SW88_9CELL</name>
<proteinExistence type="predicted"/>
<dbReference type="GO" id="GO:0006506">
    <property type="term" value="P:GPI anchor biosynthetic process"/>
    <property type="evidence" value="ECO:0007669"/>
    <property type="project" value="TreeGrafter"/>
</dbReference>
<dbReference type="PATRIC" id="fig|43678.3.peg.494"/>
<evidence type="ECO:0000313" key="2">
    <source>
        <dbReference type="EMBL" id="KZM36825.1"/>
    </source>
</evidence>
<accession>A0A163SW88</accession>
<dbReference type="AlphaFoldDB" id="A0A163SW88"/>
<keyword evidence="2" id="KW-0255">Endonuclease</keyword>
<dbReference type="Proteomes" id="UP000076447">
    <property type="component" value="Unassembled WGS sequence"/>
</dbReference>
<comment type="caution">
    <text evidence="2">The sequence shown here is derived from an EMBL/GenBank/DDBJ whole genome shotgun (WGS) entry which is preliminary data.</text>
</comment>
<evidence type="ECO:0000259" key="1">
    <source>
        <dbReference type="Pfam" id="PF03372"/>
    </source>
</evidence>
<dbReference type="GO" id="GO:0016020">
    <property type="term" value="C:membrane"/>
    <property type="evidence" value="ECO:0007669"/>
    <property type="project" value="GOC"/>
</dbReference>
<dbReference type="Gene3D" id="3.60.10.10">
    <property type="entry name" value="Endonuclease/exonuclease/phosphatase"/>
    <property type="match status" value="1"/>
</dbReference>
<dbReference type="SUPFAM" id="SSF56219">
    <property type="entry name" value="DNase I-like"/>
    <property type="match status" value="1"/>
</dbReference>
<dbReference type="PANTHER" id="PTHR14859">
    <property type="entry name" value="CALCOFLUOR WHITE HYPERSENSITIVE PROTEIN PRECURSOR"/>
    <property type="match status" value="1"/>
</dbReference>
<dbReference type="InterPro" id="IPR051916">
    <property type="entry name" value="GPI-anchor_lipid_remodeler"/>
</dbReference>